<name>A0A0E9QVQ4_ANGAN</name>
<organism evidence="1">
    <name type="scientific">Anguilla anguilla</name>
    <name type="common">European freshwater eel</name>
    <name type="synonym">Muraena anguilla</name>
    <dbReference type="NCBI Taxonomy" id="7936"/>
    <lineage>
        <taxon>Eukaryota</taxon>
        <taxon>Metazoa</taxon>
        <taxon>Chordata</taxon>
        <taxon>Craniata</taxon>
        <taxon>Vertebrata</taxon>
        <taxon>Euteleostomi</taxon>
        <taxon>Actinopterygii</taxon>
        <taxon>Neopterygii</taxon>
        <taxon>Teleostei</taxon>
        <taxon>Anguilliformes</taxon>
        <taxon>Anguillidae</taxon>
        <taxon>Anguilla</taxon>
    </lineage>
</organism>
<protein>
    <submittedName>
        <fullName evidence="1">Uncharacterized protein</fullName>
    </submittedName>
</protein>
<proteinExistence type="predicted"/>
<accession>A0A0E9QVQ4</accession>
<reference evidence="1" key="2">
    <citation type="journal article" date="2015" name="Fish Shellfish Immunol.">
        <title>Early steps in the European eel (Anguilla anguilla)-Vibrio vulnificus interaction in the gills: Role of the RtxA13 toxin.</title>
        <authorList>
            <person name="Callol A."/>
            <person name="Pajuelo D."/>
            <person name="Ebbesson L."/>
            <person name="Teles M."/>
            <person name="MacKenzie S."/>
            <person name="Amaro C."/>
        </authorList>
    </citation>
    <scope>NUCLEOTIDE SEQUENCE</scope>
</reference>
<evidence type="ECO:0000313" key="1">
    <source>
        <dbReference type="EMBL" id="JAH20198.1"/>
    </source>
</evidence>
<sequence length="20" mass="2292">MFNICVEEPLKSVKLWAVKG</sequence>
<dbReference type="EMBL" id="GBXM01088379">
    <property type="protein sequence ID" value="JAH20198.1"/>
    <property type="molecule type" value="Transcribed_RNA"/>
</dbReference>
<reference evidence="1" key="1">
    <citation type="submission" date="2014-11" db="EMBL/GenBank/DDBJ databases">
        <authorList>
            <person name="Amaro Gonzalez C."/>
        </authorList>
    </citation>
    <scope>NUCLEOTIDE SEQUENCE</scope>
</reference>
<dbReference type="AlphaFoldDB" id="A0A0E9QVQ4"/>